<sequence length="105" mass="13491">MFFKKYIYLTKLFFILNRLSKKKLYFTHNFFKKNYSKYFFKQIFNNYFIFYFFSFNFSKIQLQTNFGICIKKKFKNNLLNLNFIRFKKKNYIFYNFYINFLHFNL</sequence>
<evidence type="ECO:0000313" key="2">
    <source>
        <dbReference type="Proteomes" id="UP000028828"/>
    </source>
</evidence>
<organism evidence="1 2">
    <name type="scientific">Toxoplasma gondii p89</name>
    <dbReference type="NCBI Taxonomy" id="943119"/>
    <lineage>
        <taxon>Eukaryota</taxon>
        <taxon>Sar</taxon>
        <taxon>Alveolata</taxon>
        <taxon>Apicomplexa</taxon>
        <taxon>Conoidasida</taxon>
        <taxon>Coccidia</taxon>
        <taxon>Eucoccidiorida</taxon>
        <taxon>Eimeriorina</taxon>
        <taxon>Sarcocystidae</taxon>
        <taxon>Toxoplasma</taxon>
    </lineage>
</organism>
<dbReference type="EMBL" id="AEYI02005369">
    <property type="protein sequence ID" value="KFG27509.1"/>
    <property type="molecule type" value="Genomic_DNA"/>
</dbReference>
<dbReference type="VEuPathDB" id="ToxoDB:TGP89_302003"/>
<reference evidence="1 2" key="1">
    <citation type="submission" date="2014-03" db="EMBL/GenBank/DDBJ databases">
        <authorList>
            <person name="Sibley D."/>
            <person name="Venepally P."/>
            <person name="Karamycheva S."/>
            <person name="Hadjithomas M."/>
            <person name="Khan A."/>
            <person name="Brunk B."/>
            <person name="Roos D."/>
            <person name="Caler E."/>
            <person name="Lorenzi H."/>
        </authorList>
    </citation>
    <scope>NUCLEOTIDE SEQUENCE [LARGE SCALE GENOMIC DNA]</scope>
    <source>
        <strain evidence="2">p89</strain>
    </source>
</reference>
<gene>
    <name evidence="1" type="ORF">TGP89_302003</name>
</gene>
<dbReference type="Proteomes" id="UP000028828">
    <property type="component" value="Unassembled WGS sequence"/>
</dbReference>
<evidence type="ECO:0000313" key="1">
    <source>
        <dbReference type="EMBL" id="KFG27509.1"/>
    </source>
</evidence>
<name>A0A086J5U1_TOXGO</name>
<accession>A0A086J5U1</accession>
<protein>
    <submittedName>
        <fullName evidence="1">Uncharacterized protein</fullName>
    </submittedName>
</protein>
<dbReference type="AlphaFoldDB" id="A0A086J5U1"/>
<comment type="caution">
    <text evidence="1">The sequence shown here is derived from an EMBL/GenBank/DDBJ whole genome shotgun (WGS) entry which is preliminary data.</text>
</comment>
<proteinExistence type="predicted"/>